<dbReference type="Proteomes" id="UP000652761">
    <property type="component" value="Unassembled WGS sequence"/>
</dbReference>
<gene>
    <name evidence="1" type="ORF">Taro_038855</name>
</gene>
<dbReference type="EMBL" id="NMUH01003524">
    <property type="protein sequence ID" value="MQM06037.1"/>
    <property type="molecule type" value="Genomic_DNA"/>
</dbReference>
<keyword evidence="2" id="KW-1185">Reference proteome</keyword>
<sequence length="186" mass="20925">MVAQSALDSLAVVFTVWRMVADMSTCGAPGRLGRIWVCVCRCGRESLHVVWPSPVQNSALVVLVEVLPGLACVASTCCSVLSDDPCCLVIGLCILVNVLPRIILCRFWRRFFPGVLCVHFGPPLCCPYGSKCAVWLGYVLVMFSQDGSWRFWWRFSPRLLRWDYMSPWPRWFASFLTPGVLSQMVV</sequence>
<protein>
    <submittedName>
        <fullName evidence="1">Uncharacterized protein</fullName>
    </submittedName>
</protein>
<evidence type="ECO:0000313" key="1">
    <source>
        <dbReference type="EMBL" id="MQM06037.1"/>
    </source>
</evidence>
<name>A0A843WF10_COLES</name>
<evidence type="ECO:0000313" key="2">
    <source>
        <dbReference type="Proteomes" id="UP000652761"/>
    </source>
</evidence>
<comment type="caution">
    <text evidence="1">The sequence shown here is derived from an EMBL/GenBank/DDBJ whole genome shotgun (WGS) entry which is preliminary data.</text>
</comment>
<accession>A0A843WF10</accession>
<reference evidence="1" key="1">
    <citation type="submission" date="2017-07" db="EMBL/GenBank/DDBJ databases">
        <title>Taro Niue Genome Assembly and Annotation.</title>
        <authorList>
            <person name="Atibalentja N."/>
            <person name="Keating K."/>
            <person name="Fields C.J."/>
        </authorList>
    </citation>
    <scope>NUCLEOTIDE SEQUENCE</scope>
    <source>
        <strain evidence="1">Niue_2</strain>
        <tissue evidence="1">Leaf</tissue>
    </source>
</reference>
<dbReference type="AlphaFoldDB" id="A0A843WF10"/>
<proteinExistence type="predicted"/>
<organism evidence="1 2">
    <name type="scientific">Colocasia esculenta</name>
    <name type="common">Wild taro</name>
    <name type="synonym">Arum esculentum</name>
    <dbReference type="NCBI Taxonomy" id="4460"/>
    <lineage>
        <taxon>Eukaryota</taxon>
        <taxon>Viridiplantae</taxon>
        <taxon>Streptophyta</taxon>
        <taxon>Embryophyta</taxon>
        <taxon>Tracheophyta</taxon>
        <taxon>Spermatophyta</taxon>
        <taxon>Magnoliopsida</taxon>
        <taxon>Liliopsida</taxon>
        <taxon>Araceae</taxon>
        <taxon>Aroideae</taxon>
        <taxon>Colocasieae</taxon>
        <taxon>Colocasia</taxon>
    </lineage>
</organism>